<name>A0A286M393_GRABC</name>
<keyword evidence="3" id="KW-1185">Reference proteome</keyword>
<sequence length="69" mass="7674">MIGMVNFPPRLTQEQSDELRRKRRGRNLAMLIVLFGMAFLFYAMAMVKIAHQTPHESGKVPAGMASPAG</sequence>
<dbReference type="KEGG" id="gbe:GbCGDNIH1_5039"/>
<protein>
    <submittedName>
        <fullName evidence="2">Uncharacterized protein</fullName>
    </submittedName>
</protein>
<proteinExistence type="predicted"/>
<accession>A0A286M393</accession>
<keyword evidence="1" id="KW-1133">Transmembrane helix</keyword>
<gene>
    <name evidence="2" type="ordered locus">GbCGDNIH1_5039</name>
</gene>
<organism evidence="2 3">
    <name type="scientific">Granulibacter bethesdensis (strain ATCC BAA-1260 / CGDNIH1)</name>
    <dbReference type="NCBI Taxonomy" id="391165"/>
    <lineage>
        <taxon>Bacteria</taxon>
        <taxon>Pseudomonadati</taxon>
        <taxon>Pseudomonadota</taxon>
        <taxon>Alphaproteobacteria</taxon>
        <taxon>Acetobacterales</taxon>
        <taxon>Acetobacteraceae</taxon>
        <taxon>Granulibacter</taxon>
    </lineage>
</organism>
<evidence type="ECO:0000313" key="3">
    <source>
        <dbReference type="Proteomes" id="UP000001963"/>
    </source>
</evidence>
<keyword evidence="1" id="KW-0472">Membrane</keyword>
<dbReference type="Proteomes" id="UP000001963">
    <property type="component" value="Chromosome"/>
</dbReference>
<dbReference type="AlphaFoldDB" id="A0A286M393"/>
<evidence type="ECO:0000256" key="1">
    <source>
        <dbReference type="SAM" id="Phobius"/>
    </source>
</evidence>
<keyword evidence="1" id="KW-0812">Transmembrane</keyword>
<feature type="transmembrane region" description="Helical" evidence="1">
    <location>
        <begin position="28"/>
        <end position="47"/>
    </location>
</feature>
<dbReference type="OrthoDB" id="9870478at2"/>
<evidence type="ECO:0000313" key="2">
    <source>
        <dbReference type="EMBL" id="ASV62492.1"/>
    </source>
</evidence>
<reference evidence="2 3" key="1">
    <citation type="journal article" date="2007" name="J. Bacteriol.">
        <title>Genome sequence analysis of the emerging human pathogenic acetic acid bacterium Granulibacter bethesdensis.</title>
        <authorList>
            <person name="Greenberg D.E."/>
            <person name="Porcella S.F."/>
            <person name="Zelazny A.M."/>
            <person name="Virtaneva K."/>
            <person name="Sturdevant D.E."/>
            <person name="Kupko J.J.III."/>
            <person name="Barbian K.D."/>
            <person name="Babar A."/>
            <person name="Dorward D.W."/>
            <person name="Holland S.M."/>
        </authorList>
    </citation>
    <scope>NUCLEOTIDE SEQUENCE [LARGE SCALE GENOMIC DNA]</scope>
    <source>
        <strain evidence="3">ATCC BAA-1260 / CGDNIH1</strain>
    </source>
</reference>
<dbReference type="EMBL" id="CP000394">
    <property type="protein sequence ID" value="ASV62492.1"/>
    <property type="molecule type" value="Genomic_DNA"/>
</dbReference>